<dbReference type="InterPro" id="IPR051686">
    <property type="entry name" value="Lipoprotein_DolP"/>
</dbReference>
<dbReference type="PROSITE" id="PS50914">
    <property type="entry name" value="BON"/>
    <property type="match status" value="1"/>
</dbReference>
<keyword evidence="4" id="KW-1185">Reference proteome</keyword>
<accession>F0RPN9</accession>
<dbReference type="InterPro" id="IPR014004">
    <property type="entry name" value="Transpt-assoc_nodulatn_dom_bac"/>
</dbReference>
<feature type="compositionally biased region" description="Basic and acidic residues" evidence="1">
    <location>
        <begin position="59"/>
        <end position="69"/>
    </location>
</feature>
<dbReference type="Gene3D" id="3.30.1340.30">
    <property type="match status" value="1"/>
</dbReference>
<organism evidence="3 4">
    <name type="scientific">Deinococcus proteolyticus (strain ATCC 35074 / DSM 20540 / JCM 6276 / NBRC 101906 / NCIMB 13154 / VKM Ac-1939 / CCM 2703 / MRP)</name>
    <dbReference type="NCBI Taxonomy" id="693977"/>
    <lineage>
        <taxon>Bacteria</taxon>
        <taxon>Thermotogati</taxon>
        <taxon>Deinococcota</taxon>
        <taxon>Deinococci</taxon>
        <taxon>Deinococcales</taxon>
        <taxon>Deinococcaceae</taxon>
        <taxon>Deinococcus</taxon>
    </lineage>
</organism>
<dbReference type="HOGENOM" id="CLU_085056_0_0_0"/>
<dbReference type="Pfam" id="PF04972">
    <property type="entry name" value="BON"/>
    <property type="match status" value="1"/>
</dbReference>
<protein>
    <submittedName>
        <fullName evidence="3">Transport-associated protein</fullName>
    </submittedName>
</protein>
<evidence type="ECO:0000313" key="3">
    <source>
        <dbReference type="EMBL" id="ADY27345.1"/>
    </source>
</evidence>
<sequence>MTRNRNDRYGSSDYDYDYVEQGDYGPSRRTRSEVGMDEYMRGDYRRGDTDDQGQGFINRESRRYVNDAARRPQDGQWQYRGEENFMQDQGRRQLGVQDDGRGADAGYGRRMVQPYYGERREEDRWTEGPVRRGVQVAGAYSAQEAAGSFRGKGPKGHQRSDERIREEVNDALEDAHNVDASDIEVTLQGGEVTLTGTVADRAQKRAAADCVEHLRGVRDVHNHLRLQTSTLNR</sequence>
<keyword evidence="3" id="KW-0614">Plasmid</keyword>
<name>F0RPN9_DEIPM</name>
<evidence type="ECO:0000256" key="1">
    <source>
        <dbReference type="SAM" id="MobiDB-lite"/>
    </source>
</evidence>
<feature type="compositionally biased region" description="Basic and acidic residues" evidence="1">
    <location>
        <begin position="30"/>
        <end position="49"/>
    </location>
</feature>
<gene>
    <name evidence="3" type="ordered locus">Deipr_2218</name>
</gene>
<dbReference type="PANTHER" id="PTHR34606">
    <property type="entry name" value="BON DOMAIN-CONTAINING PROTEIN"/>
    <property type="match status" value="1"/>
</dbReference>
<dbReference type="RefSeq" id="WP_013623077.1">
    <property type="nucleotide sequence ID" value="NC_015169.1"/>
</dbReference>
<dbReference type="AlphaFoldDB" id="F0RPN9"/>
<geneLocation type="plasmid" evidence="3 4">
    <name>pDEIPR01</name>
</geneLocation>
<dbReference type="OrthoDB" id="8963247at2"/>
<dbReference type="InterPro" id="IPR007055">
    <property type="entry name" value="BON_dom"/>
</dbReference>
<evidence type="ECO:0000313" key="4">
    <source>
        <dbReference type="Proteomes" id="UP000007718"/>
    </source>
</evidence>
<reference evidence="3 4" key="1">
    <citation type="submission" date="2011-02" db="EMBL/GenBank/DDBJ databases">
        <title>The complete sequence of plasmid1 of Deinococcus proteolyticus DSM 20540.</title>
        <authorList>
            <consortium name="US DOE Joint Genome Institute (JGI-PGF)"/>
            <person name="Lucas S."/>
            <person name="Copeland A."/>
            <person name="Lapidus A."/>
            <person name="Bruce D."/>
            <person name="Goodwin L."/>
            <person name="Pitluck S."/>
            <person name="Kyrpides N."/>
            <person name="Mavromatis K."/>
            <person name="Pagani I."/>
            <person name="Ivanova N."/>
            <person name="Ovchinnikova G."/>
            <person name="Zeytun A."/>
            <person name="Detter J.C."/>
            <person name="Han C."/>
            <person name="Land M."/>
            <person name="Hauser L."/>
            <person name="Markowitz V."/>
            <person name="Cheng J.-F."/>
            <person name="Hugenholtz P."/>
            <person name="Woyke T."/>
            <person name="Wu D."/>
            <person name="Pukall R."/>
            <person name="Steenblock K."/>
            <person name="Brambilla E."/>
            <person name="Klenk H.-P."/>
            <person name="Eisen J.A."/>
        </authorList>
    </citation>
    <scope>NUCLEOTIDE SEQUENCE [LARGE SCALE GENOMIC DNA]</scope>
    <source>
        <strain evidence="4">ATCC 35074 / DSM 20540 / JCM 6276 / NBRC 101906 / NCIMB 13154 / VKM Ac-1939 / CCM 2703 / MRP</strain>
        <plasmid evidence="4">Plasmid pDEIPR01</plasmid>
    </source>
</reference>
<dbReference type="EMBL" id="CP002537">
    <property type="protein sequence ID" value="ADY27345.1"/>
    <property type="molecule type" value="Genomic_DNA"/>
</dbReference>
<evidence type="ECO:0000259" key="2">
    <source>
        <dbReference type="PROSITE" id="PS50914"/>
    </source>
</evidence>
<feature type="compositionally biased region" description="Basic and acidic residues" evidence="1">
    <location>
        <begin position="1"/>
        <end position="10"/>
    </location>
</feature>
<proteinExistence type="predicted"/>
<dbReference type="SMART" id="SM00749">
    <property type="entry name" value="BON"/>
    <property type="match status" value="1"/>
</dbReference>
<dbReference type="KEGG" id="dpt:Deipr_2218"/>
<dbReference type="Proteomes" id="UP000007718">
    <property type="component" value="Plasmid pDEIPR01"/>
</dbReference>
<feature type="region of interest" description="Disordered" evidence="1">
    <location>
        <begin position="1"/>
        <end position="69"/>
    </location>
</feature>
<dbReference type="PANTHER" id="PTHR34606:SF15">
    <property type="entry name" value="BON DOMAIN-CONTAINING PROTEIN"/>
    <property type="match status" value="1"/>
</dbReference>
<feature type="domain" description="BON" evidence="2">
    <location>
        <begin position="160"/>
        <end position="228"/>
    </location>
</feature>